<name>R7SHJ4_DICSQ</name>
<evidence type="ECO:0000313" key="1">
    <source>
        <dbReference type="EMBL" id="EJF55333.1"/>
    </source>
</evidence>
<dbReference type="KEGG" id="dsq:DICSQDRAFT_176069"/>
<organism evidence="1 2">
    <name type="scientific">Dichomitus squalens (strain LYAD-421)</name>
    <name type="common">Western red white-rot fungus</name>
    <dbReference type="NCBI Taxonomy" id="732165"/>
    <lineage>
        <taxon>Eukaryota</taxon>
        <taxon>Fungi</taxon>
        <taxon>Dikarya</taxon>
        <taxon>Basidiomycota</taxon>
        <taxon>Agaricomycotina</taxon>
        <taxon>Agaricomycetes</taxon>
        <taxon>Polyporales</taxon>
        <taxon>Polyporaceae</taxon>
        <taxon>Dichomitus</taxon>
    </lineage>
</organism>
<accession>R7SHJ4</accession>
<dbReference type="Proteomes" id="UP000053319">
    <property type="component" value="Unassembled WGS sequence"/>
</dbReference>
<protein>
    <submittedName>
        <fullName evidence="1">Uncharacterized protein</fullName>
    </submittedName>
</protein>
<proteinExistence type="predicted"/>
<evidence type="ECO:0000313" key="2">
    <source>
        <dbReference type="Proteomes" id="UP000053319"/>
    </source>
</evidence>
<reference evidence="1 2" key="1">
    <citation type="journal article" date="2012" name="Science">
        <title>The Paleozoic origin of enzymatic lignin decomposition reconstructed from 31 fungal genomes.</title>
        <authorList>
            <person name="Floudas D."/>
            <person name="Binder M."/>
            <person name="Riley R."/>
            <person name="Barry K."/>
            <person name="Blanchette R.A."/>
            <person name="Henrissat B."/>
            <person name="Martinez A.T."/>
            <person name="Otillar R."/>
            <person name="Spatafora J.W."/>
            <person name="Yadav J.S."/>
            <person name="Aerts A."/>
            <person name="Benoit I."/>
            <person name="Boyd A."/>
            <person name="Carlson A."/>
            <person name="Copeland A."/>
            <person name="Coutinho P.M."/>
            <person name="de Vries R.P."/>
            <person name="Ferreira P."/>
            <person name="Findley K."/>
            <person name="Foster B."/>
            <person name="Gaskell J."/>
            <person name="Glotzer D."/>
            <person name="Gorecki P."/>
            <person name="Heitman J."/>
            <person name="Hesse C."/>
            <person name="Hori C."/>
            <person name="Igarashi K."/>
            <person name="Jurgens J.A."/>
            <person name="Kallen N."/>
            <person name="Kersten P."/>
            <person name="Kohler A."/>
            <person name="Kuees U."/>
            <person name="Kumar T.K.A."/>
            <person name="Kuo A."/>
            <person name="LaButti K."/>
            <person name="Larrondo L.F."/>
            <person name="Lindquist E."/>
            <person name="Ling A."/>
            <person name="Lombard V."/>
            <person name="Lucas S."/>
            <person name="Lundell T."/>
            <person name="Martin R."/>
            <person name="McLaughlin D.J."/>
            <person name="Morgenstern I."/>
            <person name="Morin E."/>
            <person name="Murat C."/>
            <person name="Nagy L.G."/>
            <person name="Nolan M."/>
            <person name="Ohm R.A."/>
            <person name="Patyshakuliyeva A."/>
            <person name="Rokas A."/>
            <person name="Ruiz-Duenas F.J."/>
            <person name="Sabat G."/>
            <person name="Salamov A."/>
            <person name="Samejima M."/>
            <person name="Schmutz J."/>
            <person name="Slot J.C."/>
            <person name="St John F."/>
            <person name="Stenlid J."/>
            <person name="Sun H."/>
            <person name="Sun S."/>
            <person name="Syed K."/>
            <person name="Tsang A."/>
            <person name="Wiebenga A."/>
            <person name="Young D."/>
            <person name="Pisabarro A."/>
            <person name="Eastwood D.C."/>
            <person name="Martin F."/>
            <person name="Cullen D."/>
            <person name="Grigoriev I.V."/>
            <person name="Hibbett D.S."/>
        </authorList>
    </citation>
    <scope>NUCLEOTIDE SEQUENCE [LARGE SCALE GENOMIC DNA]</scope>
    <source>
        <strain evidence="1 2">LYAD-421 SS1</strain>
    </source>
</reference>
<dbReference type="RefSeq" id="XP_007371928.1">
    <property type="nucleotide sequence ID" value="XM_007371866.1"/>
</dbReference>
<dbReference type="HOGENOM" id="CLU_2704761_0_0_1"/>
<dbReference type="GeneID" id="18840357"/>
<dbReference type="AlphaFoldDB" id="R7SHJ4"/>
<gene>
    <name evidence="1" type="ORF">DICSQDRAFT_176069</name>
</gene>
<dbReference type="EMBL" id="JH719788">
    <property type="protein sequence ID" value="EJF55333.1"/>
    <property type="molecule type" value="Genomic_DNA"/>
</dbReference>
<sequence length="73" mass="7686">MYVPSSPLSLHSPCLTIPCSHATAALAPKPSTFLLGHATPLLHTSVFKTAQYSPLPPANAEIETVKRAEDSSS</sequence>